<geneLocation type="plasmid" evidence="1 2">
    <name>pG5MAi6_3</name>
</geneLocation>
<dbReference type="EMBL" id="CP118721">
    <property type="protein sequence ID" value="WEA47303.1"/>
    <property type="molecule type" value="Genomic_DNA"/>
</dbReference>
<sequence length="69" mass="7999">MDRNVQKQTLIELSNFLVSTGTPLEWLKNVEQVNLNELFLRLKESGRINNDVCEQLNTVLKTKKPSLKE</sequence>
<reference evidence="1 2" key="1">
    <citation type="submission" date="2023-02" db="EMBL/GenBank/DDBJ databases">
        <title>Complete genome sequence of Priestia aryabhattai G5MAi6, a methanol-tolerant strain isolated from tap water in Hong Kong.</title>
        <authorList>
            <person name="Leung K.M."/>
            <person name="Lai G.K.K."/>
            <person name="Griffin S.D.J."/>
        </authorList>
    </citation>
    <scope>NUCLEOTIDE SEQUENCE [LARGE SCALE GENOMIC DNA]</scope>
    <source>
        <strain evidence="1 2">G5MAi6</strain>
        <plasmid evidence="1 2">pG5MAi6_3</plasmid>
    </source>
</reference>
<gene>
    <name evidence="1" type="ORF">PWO00_28420</name>
</gene>
<accession>A0ABD7X465</accession>
<dbReference type="AlphaFoldDB" id="A0ABD7X465"/>
<protein>
    <submittedName>
        <fullName evidence="1">Uncharacterized protein</fullName>
    </submittedName>
</protein>
<keyword evidence="1" id="KW-0614">Plasmid</keyword>
<evidence type="ECO:0000313" key="2">
    <source>
        <dbReference type="Proteomes" id="UP001220217"/>
    </source>
</evidence>
<proteinExistence type="predicted"/>
<dbReference type="RefSeq" id="WP_275037803.1">
    <property type="nucleotide sequence ID" value="NZ_CP118721.1"/>
</dbReference>
<organism evidence="1 2">
    <name type="scientific">Priestia aryabhattai</name>
    <name type="common">Bacillus aryabhattai</name>
    <dbReference type="NCBI Taxonomy" id="412384"/>
    <lineage>
        <taxon>Bacteria</taxon>
        <taxon>Bacillati</taxon>
        <taxon>Bacillota</taxon>
        <taxon>Bacilli</taxon>
        <taxon>Bacillales</taxon>
        <taxon>Bacillaceae</taxon>
        <taxon>Priestia</taxon>
    </lineage>
</organism>
<name>A0ABD7X465_PRIAR</name>
<evidence type="ECO:0000313" key="1">
    <source>
        <dbReference type="EMBL" id="WEA47303.1"/>
    </source>
</evidence>
<dbReference type="Proteomes" id="UP001220217">
    <property type="component" value="Plasmid pG5MAi6_3"/>
</dbReference>